<protein>
    <submittedName>
        <fullName evidence="3">Xaa-Pro aminopeptidase</fullName>
    </submittedName>
</protein>
<dbReference type="GO" id="GO:0004177">
    <property type="term" value="F:aminopeptidase activity"/>
    <property type="evidence" value="ECO:0007669"/>
    <property type="project" value="UniProtKB-KW"/>
</dbReference>
<keyword evidence="4" id="KW-1185">Reference proteome</keyword>
<dbReference type="Proteomes" id="UP000623419">
    <property type="component" value="Unassembled WGS sequence"/>
</dbReference>
<proteinExistence type="predicted"/>
<dbReference type="InterPro" id="IPR036005">
    <property type="entry name" value="Creatinase/aminopeptidase-like"/>
</dbReference>
<evidence type="ECO:0000313" key="3">
    <source>
        <dbReference type="EMBL" id="GGA73945.1"/>
    </source>
</evidence>
<dbReference type="SUPFAM" id="SSF55920">
    <property type="entry name" value="Creatinase/aminopeptidase"/>
    <property type="match status" value="1"/>
</dbReference>
<comment type="caution">
    <text evidence="3">The sequence shown here is derived from an EMBL/GenBank/DDBJ whole genome shotgun (WGS) entry which is preliminary data.</text>
</comment>
<dbReference type="Pfam" id="PF00557">
    <property type="entry name" value="Peptidase_M24"/>
    <property type="match status" value="1"/>
</dbReference>
<feature type="compositionally biased region" description="Pro residues" evidence="1">
    <location>
        <begin position="1"/>
        <end position="18"/>
    </location>
</feature>
<organism evidence="3 4">
    <name type="scientific">Arenimonas soli</name>
    <dbReference type="NCBI Taxonomy" id="2269504"/>
    <lineage>
        <taxon>Bacteria</taxon>
        <taxon>Pseudomonadati</taxon>
        <taxon>Pseudomonadota</taxon>
        <taxon>Gammaproteobacteria</taxon>
        <taxon>Lysobacterales</taxon>
        <taxon>Lysobacteraceae</taxon>
        <taxon>Arenimonas</taxon>
    </lineage>
</organism>
<keyword evidence="3" id="KW-0645">Protease</keyword>
<accession>A0ABQ1HFS9</accession>
<evidence type="ECO:0000259" key="2">
    <source>
        <dbReference type="Pfam" id="PF00557"/>
    </source>
</evidence>
<name>A0ABQ1HFS9_9GAMM</name>
<dbReference type="Gene3D" id="3.90.230.10">
    <property type="entry name" value="Creatinase/methionine aminopeptidase superfamily"/>
    <property type="match status" value="1"/>
</dbReference>
<dbReference type="InterPro" id="IPR000994">
    <property type="entry name" value="Pept_M24"/>
</dbReference>
<reference evidence="4" key="1">
    <citation type="journal article" date="2019" name="Int. J. Syst. Evol. Microbiol.">
        <title>The Global Catalogue of Microorganisms (GCM) 10K type strain sequencing project: providing services to taxonomists for standard genome sequencing and annotation.</title>
        <authorList>
            <consortium name="The Broad Institute Genomics Platform"/>
            <consortium name="The Broad Institute Genome Sequencing Center for Infectious Disease"/>
            <person name="Wu L."/>
            <person name="Ma J."/>
        </authorList>
    </citation>
    <scope>NUCLEOTIDE SEQUENCE [LARGE SCALE GENOMIC DNA]</scope>
    <source>
        <strain evidence="4">CGMCC 1.15905</strain>
    </source>
</reference>
<dbReference type="EMBL" id="BMKC01000001">
    <property type="protein sequence ID" value="GGA73945.1"/>
    <property type="molecule type" value="Genomic_DNA"/>
</dbReference>
<evidence type="ECO:0000313" key="4">
    <source>
        <dbReference type="Proteomes" id="UP000623419"/>
    </source>
</evidence>
<feature type="region of interest" description="Disordered" evidence="1">
    <location>
        <begin position="1"/>
        <end position="22"/>
    </location>
</feature>
<gene>
    <name evidence="3" type="ORF">GCM10011521_10140</name>
</gene>
<feature type="domain" description="Peptidase M24" evidence="2">
    <location>
        <begin position="239"/>
        <end position="439"/>
    </location>
</feature>
<evidence type="ECO:0000256" key="1">
    <source>
        <dbReference type="SAM" id="MobiDB-lite"/>
    </source>
</evidence>
<sequence>MLPRPAPAPHGPEVPTPAPAEGMLSANVRRGNHDTMHRHPWGLALLLFLPAPVLAAPDSPPMPTLLAPEARIAVENQILEERLGSLLPRLMAETDLDMWLVLSREYAEDPVYFTLVPQPSFAARRTTLLAFHRRADGTVERLAVNRYPLGGPYESAWAGGDLDEQWQALGQLIADRDPGRIGINVSRDWAIADGLSHALHQRLLAVLPDGHESRLVSAQDLVVRWTETRLASERTHHAAAMAAARAIIAEAFSNQVIEPGKTHTDDVAWYIRKRLESLGMPVWFHPDVNRQRAGDDCTRDSVFCGSTGIIERGDVLHTDIGGCYLKLCTDTQEMGYVLREGETEVPRSLRKALAAGNRWQDLLAANFVAGRSGDHILHATHAAVEKEGLAASTYTHPLGFFGHAAGPTIGMWDAQQGGTPGSEWALHPSTAYAIEGNVRSPVPEWDDTWVQVKLEQGGYFDGETLEFPAGRQTRWHVVR</sequence>
<keyword evidence="3" id="KW-0378">Hydrolase</keyword>
<keyword evidence="3" id="KW-0031">Aminopeptidase</keyword>